<dbReference type="PANTHER" id="PTHR43489">
    <property type="entry name" value="ISOMERASE"/>
    <property type="match status" value="1"/>
</dbReference>
<accession>A0A318DZE8</accession>
<feature type="domain" description="Xylose isomerase-like TIM barrel" evidence="2">
    <location>
        <begin position="24"/>
        <end position="264"/>
    </location>
</feature>
<gene>
    <name evidence="3" type="ORF">C8C78_1691</name>
</gene>
<evidence type="ECO:0000313" key="3">
    <source>
        <dbReference type="EMBL" id="PXV59943.1"/>
    </source>
</evidence>
<dbReference type="SUPFAM" id="SSF51658">
    <property type="entry name" value="Xylose isomerase-like"/>
    <property type="match status" value="1"/>
</dbReference>
<dbReference type="AlphaFoldDB" id="A0A318DZE8"/>
<dbReference type="Gene3D" id="3.20.20.150">
    <property type="entry name" value="Divalent-metal-dependent TIM barrel enzymes"/>
    <property type="match status" value="1"/>
</dbReference>
<dbReference type="PANTHER" id="PTHR43489:SF7">
    <property type="entry name" value="3-DEHYDRO-D-GULOSIDE 4-EPIMERASE-RELATED"/>
    <property type="match status" value="1"/>
</dbReference>
<dbReference type="EMBL" id="QICM01000069">
    <property type="protein sequence ID" value="PXV59943.1"/>
    <property type="molecule type" value="Genomic_DNA"/>
</dbReference>
<evidence type="ECO:0000313" key="4">
    <source>
        <dbReference type="Proteomes" id="UP000247389"/>
    </source>
</evidence>
<protein>
    <submittedName>
        <fullName evidence="3">D-tagatose 3-epimerase</fullName>
    </submittedName>
</protein>
<evidence type="ECO:0000256" key="1">
    <source>
        <dbReference type="ARBA" id="ARBA00023235"/>
    </source>
</evidence>
<organism evidence="3 4">
    <name type="scientific">Halanaerobium congolense</name>
    <dbReference type="NCBI Taxonomy" id="54121"/>
    <lineage>
        <taxon>Bacteria</taxon>
        <taxon>Bacillati</taxon>
        <taxon>Bacillota</taxon>
        <taxon>Clostridia</taxon>
        <taxon>Halanaerobiales</taxon>
        <taxon>Halanaerobiaceae</taxon>
        <taxon>Halanaerobium</taxon>
    </lineage>
</organism>
<comment type="caution">
    <text evidence="3">The sequence shown here is derived from an EMBL/GenBank/DDBJ whole genome shotgun (WGS) entry which is preliminary data.</text>
</comment>
<dbReference type="InterPro" id="IPR036237">
    <property type="entry name" value="Xyl_isomerase-like_sf"/>
</dbReference>
<evidence type="ECO:0000259" key="2">
    <source>
        <dbReference type="Pfam" id="PF01261"/>
    </source>
</evidence>
<sequence>MNKMGIYFGYWTKDWIVDFSKYAKKAADLGFDIIEYDLGAIMDSPQEYQEKLKDTIEKLNIDITFCIGLSKKYDISSGDSRVRSKGIEFLKNAVKETHRLGGNQLSGIIYGAWGASLNPGEKDKSLYLERSAESFKEVVKVAEKLGVTCNVEVANRFEQFMLNTAEEAKEFIKMVGSDRLKIHLDTFHMNIEEDSFSKAIKLAGDDLGHFHIGENNRKLPGRGHLPWEEIMGALKEIKYEGAIVMEPFLLPGGDIAQDVKVWRNLDIKNKDEEAKKAKEYLINLLK</sequence>
<proteinExistence type="predicted"/>
<dbReference type="RefSeq" id="WP_110301365.1">
    <property type="nucleotide sequence ID" value="NZ_QICM01000069.1"/>
</dbReference>
<dbReference type="Pfam" id="PF01261">
    <property type="entry name" value="AP_endonuc_2"/>
    <property type="match status" value="1"/>
</dbReference>
<dbReference type="InterPro" id="IPR050417">
    <property type="entry name" value="Sugar_Epim/Isomerase"/>
</dbReference>
<dbReference type="Proteomes" id="UP000247389">
    <property type="component" value="Unassembled WGS sequence"/>
</dbReference>
<name>A0A318DZE8_9FIRM</name>
<dbReference type="SMR" id="A0A318DZE8"/>
<keyword evidence="1" id="KW-0413">Isomerase</keyword>
<dbReference type="GO" id="GO:0016853">
    <property type="term" value="F:isomerase activity"/>
    <property type="evidence" value="ECO:0007669"/>
    <property type="project" value="UniProtKB-KW"/>
</dbReference>
<dbReference type="InterPro" id="IPR013022">
    <property type="entry name" value="Xyl_isomerase-like_TIM-brl"/>
</dbReference>
<reference evidence="3 4" key="1">
    <citation type="submission" date="2018-04" db="EMBL/GenBank/DDBJ databases">
        <title>Subsurface microbial communities from deep shales in Ohio and West Virginia, USA.</title>
        <authorList>
            <person name="Wrighton K."/>
        </authorList>
    </citation>
    <scope>NUCLEOTIDE SEQUENCE [LARGE SCALE GENOMIC DNA]</scope>
    <source>
        <strain evidence="3 4">MSL28</strain>
    </source>
</reference>